<dbReference type="PANTHER" id="PTHR13696">
    <property type="entry name" value="P-LOOP CONTAINING NUCLEOSIDE TRIPHOSPHATE HYDROLASE"/>
    <property type="match status" value="1"/>
</dbReference>
<evidence type="ECO:0000259" key="1">
    <source>
        <dbReference type="Pfam" id="PF13614"/>
    </source>
</evidence>
<dbReference type="InterPro" id="IPR050678">
    <property type="entry name" value="DNA_Partitioning_ATPase"/>
</dbReference>
<accession>A0A7C4RGK8</accession>
<dbReference type="PANTHER" id="PTHR13696:SF52">
    <property type="entry name" value="PARA FAMILY PROTEIN CT_582"/>
    <property type="match status" value="1"/>
</dbReference>
<name>A0A7C4RGK8_9BACT</name>
<evidence type="ECO:0000313" key="2">
    <source>
        <dbReference type="EMBL" id="HGU31349.1"/>
    </source>
</evidence>
<dbReference type="FunFam" id="3.40.50.300:FF:000285">
    <property type="entry name" value="Sporulation initiation inhibitor Soj"/>
    <property type="match status" value="1"/>
</dbReference>
<feature type="domain" description="AAA" evidence="1">
    <location>
        <begin position="1"/>
        <end position="175"/>
    </location>
</feature>
<protein>
    <submittedName>
        <fullName evidence="2">ParA family protein</fullName>
    </submittedName>
</protein>
<comment type="caution">
    <text evidence="2">The sequence shown here is derived from an EMBL/GenBank/DDBJ whole genome shotgun (WGS) entry which is preliminary data.</text>
</comment>
<dbReference type="SUPFAM" id="SSF52540">
    <property type="entry name" value="P-loop containing nucleoside triphosphate hydrolases"/>
    <property type="match status" value="1"/>
</dbReference>
<dbReference type="InterPro" id="IPR027417">
    <property type="entry name" value="P-loop_NTPase"/>
</dbReference>
<dbReference type="CDD" id="cd02042">
    <property type="entry name" value="ParAB_family"/>
    <property type="match status" value="1"/>
</dbReference>
<dbReference type="Gene3D" id="3.40.50.300">
    <property type="entry name" value="P-loop containing nucleotide triphosphate hydrolases"/>
    <property type="match status" value="1"/>
</dbReference>
<organism evidence="2">
    <name type="scientific">Desulfatirhabdium butyrativorans</name>
    <dbReference type="NCBI Taxonomy" id="340467"/>
    <lineage>
        <taxon>Bacteria</taxon>
        <taxon>Pseudomonadati</taxon>
        <taxon>Thermodesulfobacteriota</taxon>
        <taxon>Desulfobacteria</taxon>
        <taxon>Desulfobacterales</taxon>
        <taxon>Desulfatirhabdiaceae</taxon>
        <taxon>Desulfatirhabdium</taxon>
    </lineage>
</organism>
<dbReference type="EMBL" id="DSUH01000015">
    <property type="protein sequence ID" value="HGU31349.1"/>
    <property type="molecule type" value="Genomic_DNA"/>
</dbReference>
<dbReference type="AlphaFoldDB" id="A0A7C4RGK8"/>
<gene>
    <name evidence="2" type="ORF">ENS29_00665</name>
</gene>
<reference evidence="2" key="1">
    <citation type="journal article" date="2020" name="mSystems">
        <title>Genome- and Community-Level Interaction Insights into Carbon Utilization and Element Cycling Functions of Hydrothermarchaeota in Hydrothermal Sediment.</title>
        <authorList>
            <person name="Zhou Z."/>
            <person name="Liu Y."/>
            <person name="Xu W."/>
            <person name="Pan J."/>
            <person name="Luo Z.H."/>
            <person name="Li M."/>
        </authorList>
    </citation>
    <scope>NUCLEOTIDE SEQUENCE [LARGE SCALE GENOMIC DNA]</scope>
    <source>
        <strain evidence="2">SpSt-477</strain>
    </source>
</reference>
<dbReference type="Pfam" id="PF13614">
    <property type="entry name" value="AAA_31"/>
    <property type="match status" value="1"/>
</dbReference>
<sequence length="290" mass="31697">MKVIAVCSRKGGTGKTTVVVNVAAELAACGWRVLLVDLDSQGHCAVGLGVATDAGQKTSHRLFVDVDAQIGDAIVETDIGNLWLAPADPRFDHGAGERNDLRLREAISREALDQRFDCIIIDTPPSLDTLLMNALLAAQHVVVPYVPHPLSFEGVRQLIRALFPVMTRHNRHLKILGFVPMMAAEHIRQHRAVSGQMSRDFGSSRLLPSIRNDIRLAEAFASGQPIRIYAPKSRGAEDFAKLAQEIAQRLALMAHAGRSRLRSKSSNAMSAAQRRKPEIRMSSAIICTFA</sequence>
<proteinExistence type="predicted"/>
<dbReference type="InterPro" id="IPR025669">
    <property type="entry name" value="AAA_dom"/>
</dbReference>